<dbReference type="Proteomes" id="UP000327085">
    <property type="component" value="Unassembled WGS sequence"/>
</dbReference>
<feature type="region of interest" description="Disordered" evidence="1">
    <location>
        <begin position="248"/>
        <end position="316"/>
    </location>
</feature>
<reference evidence="3" key="1">
    <citation type="journal article" date="2020" name="Plant J.">
        <title>Transposons played a major role in the diversification between the closely related almond and peach genomes: results from the almond genome sequence.</title>
        <authorList>
            <person name="Alioto T."/>
            <person name="Alexiou K.G."/>
            <person name="Bardil A."/>
            <person name="Barteri F."/>
            <person name="Castanera R."/>
            <person name="Cruz F."/>
            <person name="Dhingra A."/>
            <person name="Duval H."/>
            <person name="Fernandez I Marti A."/>
            <person name="Frias L."/>
            <person name="Galan B."/>
            <person name="Garcia J.L."/>
            <person name="Howad W."/>
            <person name="Gomez-Garrido J."/>
            <person name="Gut M."/>
            <person name="Julca I."/>
            <person name="Morata J."/>
            <person name="Puigdomenech P."/>
            <person name="Ribeca P."/>
            <person name="Rubio Cabetas M.J."/>
            <person name="Vlasova A."/>
            <person name="Wirthensohn M."/>
            <person name="Garcia-Mas J."/>
            <person name="Gabaldon T."/>
            <person name="Casacuberta J.M."/>
            <person name="Arus P."/>
        </authorList>
    </citation>
    <scope>NUCLEOTIDE SEQUENCE [LARGE SCALE GENOMIC DNA]</scope>
    <source>
        <strain evidence="3">cv. Texas</strain>
    </source>
</reference>
<feature type="non-terminal residue" evidence="2">
    <location>
        <position position="445"/>
    </location>
</feature>
<accession>A0A5E4GQE7</accession>
<dbReference type="AlphaFoldDB" id="A0A5E4GQE7"/>
<sequence length="445" mass="51417">VPLMDMKWAQIPKDIKEQIWEAVDIAFVKWKDFKSTLTRHYILPYTNDRERLSQPPETYKFIEKAQWDAFVASRLSKDFESVHSQHAQIREKLEYNHRLSQKGYAGLEDQLEETMPGVEIDRSTLWKRARQDKHGNIPDPKVAEKAKLIDELQKQVSEGKVSVSGSNDVLTMALGPEHPGRRMSFDDRLKDSLRVLLQEENKKMEAKAREEALRMEARTKQLVEAEREHFLSQLSQLILNFDPSMLKPRISQSPKNPMSDKASCSRGDVRSLHFEDDTAKNGKHQEEKEEEKKDEEKKEEKQDEKEKEDEEKHDDQVVDYSNMEAPSSLKSLCRYVETTLVPQDKTLHFTIDKEVFGQERDTFVLPEDITQFAGMEEIGATMVAVYMRYLRDLLKQANMCSMVGFIDPATVSANSGTIADRSRLVAARLQKTDGKQIFMMPYNPG</sequence>
<evidence type="ECO:0000313" key="2">
    <source>
        <dbReference type="EMBL" id="VVA41771.1"/>
    </source>
</evidence>
<proteinExistence type="predicted"/>
<name>A0A5E4GQE7_PRUDU</name>
<protein>
    <submittedName>
        <fullName evidence="2">PREDICTED: transposon</fullName>
    </submittedName>
</protein>
<organism evidence="2 3">
    <name type="scientific">Prunus dulcis</name>
    <name type="common">Almond</name>
    <name type="synonym">Amygdalus dulcis</name>
    <dbReference type="NCBI Taxonomy" id="3755"/>
    <lineage>
        <taxon>Eukaryota</taxon>
        <taxon>Viridiplantae</taxon>
        <taxon>Streptophyta</taxon>
        <taxon>Embryophyta</taxon>
        <taxon>Tracheophyta</taxon>
        <taxon>Spermatophyta</taxon>
        <taxon>Magnoliopsida</taxon>
        <taxon>eudicotyledons</taxon>
        <taxon>Gunneridae</taxon>
        <taxon>Pentapetalae</taxon>
        <taxon>rosids</taxon>
        <taxon>fabids</taxon>
        <taxon>Rosales</taxon>
        <taxon>Rosaceae</taxon>
        <taxon>Amygdaloideae</taxon>
        <taxon>Amygdaleae</taxon>
        <taxon>Prunus</taxon>
    </lineage>
</organism>
<gene>
    <name evidence="2" type="ORF">ALMOND_2B002740</name>
</gene>
<dbReference type="InParanoid" id="A0A5E4GQE7"/>
<evidence type="ECO:0000256" key="1">
    <source>
        <dbReference type="SAM" id="MobiDB-lite"/>
    </source>
</evidence>
<dbReference type="InterPro" id="IPR004252">
    <property type="entry name" value="Probable_transposase_24"/>
</dbReference>
<dbReference type="EMBL" id="CABIKO010001496">
    <property type="protein sequence ID" value="VVA41771.1"/>
    <property type="molecule type" value="Genomic_DNA"/>
</dbReference>
<evidence type="ECO:0000313" key="3">
    <source>
        <dbReference type="Proteomes" id="UP000327085"/>
    </source>
</evidence>
<feature type="non-terminal residue" evidence="2">
    <location>
        <position position="1"/>
    </location>
</feature>
<dbReference type="Pfam" id="PF03004">
    <property type="entry name" value="Transposase_24"/>
    <property type="match status" value="1"/>
</dbReference>
<dbReference type="PANTHER" id="PTHR33018">
    <property type="entry name" value="OS10G0338966 PROTEIN-RELATED"/>
    <property type="match status" value="1"/>
</dbReference>
<feature type="compositionally biased region" description="Basic and acidic residues" evidence="1">
    <location>
        <begin position="267"/>
        <end position="305"/>
    </location>
</feature>
<dbReference type="PANTHER" id="PTHR33018:SF31">
    <property type="entry name" value="TRANSPOSASE, PTTA_EN_SPM, PLANT"/>
    <property type="match status" value="1"/>
</dbReference>